<dbReference type="GO" id="GO:0015074">
    <property type="term" value="P:DNA integration"/>
    <property type="evidence" value="ECO:0007669"/>
    <property type="project" value="UniProtKB-KW"/>
</dbReference>
<evidence type="ECO:0000313" key="7">
    <source>
        <dbReference type="EMBL" id="ASP48214.1"/>
    </source>
</evidence>
<dbReference type="CDD" id="cd00569">
    <property type="entry name" value="HTH_Hin_like"/>
    <property type="match status" value="1"/>
</dbReference>
<sequence length="188" mass="20646">MASIGFARVSTQQQDLTSQLAALDAYGCSKVFQGKHSGKADTNKQALEDLIDYVRSGDVVVVTKMDRLGRSLSQVLSTLDRLKTKGVTLVAIDQGIDTTRDDPMSKAMVQLLGMFAEMERNFIVSRTTEGKNASGNFGGRKPKLTKVQINEVRNKLTQGISKVLLSKEYGVSRSTILNVSRKSEEKEK</sequence>
<feature type="domain" description="Resolvase/invertase-type recombinase catalytic" evidence="6">
    <location>
        <begin position="2"/>
        <end position="138"/>
    </location>
</feature>
<name>A0A222GA00_9GAMM</name>
<comment type="similarity">
    <text evidence="1">Belongs to the site-specific recombinase resolvase family.</text>
</comment>
<dbReference type="PROSITE" id="PS00398">
    <property type="entry name" value="RECOMBINASES_2"/>
    <property type="match status" value="1"/>
</dbReference>
<dbReference type="InterPro" id="IPR036162">
    <property type="entry name" value="Resolvase-like_N_sf"/>
</dbReference>
<dbReference type="Gene3D" id="3.40.50.1390">
    <property type="entry name" value="Resolvase, N-terminal catalytic domain"/>
    <property type="match status" value="1"/>
</dbReference>
<evidence type="ECO:0000256" key="5">
    <source>
        <dbReference type="PIRSR" id="PIRSR606118-50"/>
    </source>
</evidence>
<reference evidence="7 8" key="1">
    <citation type="submission" date="2017-08" db="EMBL/GenBank/DDBJ databases">
        <title>Complete genome of Colwellia sp. NB097-1, a psychrophile bacterium ioslated from Bering Sea.</title>
        <authorList>
            <person name="Chen X."/>
        </authorList>
    </citation>
    <scope>NUCLEOTIDE SEQUENCE [LARGE SCALE GENOMIC DNA]</scope>
    <source>
        <strain evidence="7 8">NB097-1</strain>
    </source>
</reference>
<evidence type="ECO:0000256" key="2">
    <source>
        <dbReference type="ARBA" id="ARBA00022908"/>
    </source>
</evidence>
<evidence type="ECO:0000259" key="6">
    <source>
        <dbReference type="PROSITE" id="PS51736"/>
    </source>
</evidence>
<dbReference type="InterPro" id="IPR006120">
    <property type="entry name" value="Resolvase_HTH_dom"/>
</dbReference>
<keyword evidence="8" id="KW-1185">Reference proteome</keyword>
<dbReference type="Gene3D" id="1.10.10.60">
    <property type="entry name" value="Homeodomain-like"/>
    <property type="match status" value="1"/>
</dbReference>
<dbReference type="InterPro" id="IPR050639">
    <property type="entry name" value="SSR_resolvase"/>
</dbReference>
<dbReference type="SMART" id="SM00857">
    <property type="entry name" value="Resolvase"/>
    <property type="match status" value="1"/>
</dbReference>
<protein>
    <submittedName>
        <fullName evidence="7">Resolvase</fullName>
    </submittedName>
</protein>
<accession>A0A222GA00</accession>
<evidence type="ECO:0000256" key="4">
    <source>
        <dbReference type="ARBA" id="ARBA00023172"/>
    </source>
</evidence>
<dbReference type="SUPFAM" id="SSF53041">
    <property type="entry name" value="Resolvase-like"/>
    <property type="match status" value="1"/>
</dbReference>
<evidence type="ECO:0000313" key="8">
    <source>
        <dbReference type="Proteomes" id="UP000202259"/>
    </source>
</evidence>
<dbReference type="Proteomes" id="UP000202259">
    <property type="component" value="Chromosome"/>
</dbReference>
<dbReference type="InterPro" id="IPR009057">
    <property type="entry name" value="Homeodomain-like_sf"/>
</dbReference>
<dbReference type="InterPro" id="IPR006118">
    <property type="entry name" value="Recombinase_CS"/>
</dbReference>
<keyword evidence="3" id="KW-0238">DNA-binding</keyword>
<dbReference type="PANTHER" id="PTHR30461:SF26">
    <property type="entry name" value="RESOLVASE HOMOLOG YNEB"/>
    <property type="match status" value="1"/>
</dbReference>
<dbReference type="Pfam" id="PF00239">
    <property type="entry name" value="Resolvase"/>
    <property type="match status" value="1"/>
</dbReference>
<keyword evidence="4" id="KW-0233">DNA recombination</keyword>
<dbReference type="PANTHER" id="PTHR30461">
    <property type="entry name" value="DNA-INVERTASE FROM LAMBDOID PROPHAGE"/>
    <property type="match status" value="1"/>
</dbReference>
<gene>
    <name evidence="7" type="ORF">B5D82_10865</name>
</gene>
<organism evidence="7 8">
    <name type="scientific">Cognaticolwellia beringensis</name>
    <dbReference type="NCBI Taxonomy" id="1967665"/>
    <lineage>
        <taxon>Bacteria</taxon>
        <taxon>Pseudomonadati</taxon>
        <taxon>Pseudomonadota</taxon>
        <taxon>Gammaproteobacteria</taxon>
        <taxon>Alteromonadales</taxon>
        <taxon>Colwelliaceae</taxon>
        <taxon>Cognaticolwellia</taxon>
    </lineage>
</organism>
<dbReference type="OrthoDB" id="9786476at2"/>
<proteinExistence type="inferred from homology"/>
<dbReference type="Pfam" id="PF02796">
    <property type="entry name" value="HTH_7"/>
    <property type="match status" value="1"/>
</dbReference>
<dbReference type="AlphaFoldDB" id="A0A222GA00"/>
<dbReference type="RefSeq" id="WP_081151485.1">
    <property type="nucleotide sequence ID" value="NZ_CP020465.1"/>
</dbReference>
<dbReference type="GO" id="GO:0003677">
    <property type="term" value="F:DNA binding"/>
    <property type="evidence" value="ECO:0007669"/>
    <property type="project" value="UniProtKB-KW"/>
</dbReference>
<evidence type="ECO:0000256" key="3">
    <source>
        <dbReference type="ARBA" id="ARBA00023125"/>
    </source>
</evidence>
<dbReference type="SUPFAM" id="SSF46689">
    <property type="entry name" value="Homeodomain-like"/>
    <property type="match status" value="1"/>
</dbReference>
<dbReference type="CDD" id="cd03768">
    <property type="entry name" value="SR_ResInv"/>
    <property type="match status" value="1"/>
</dbReference>
<dbReference type="EMBL" id="CP020465">
    <property type="protein sequence ID" value="ASP48214.1"/>
    <property type="molecule type" value="Genomic_DNA"/>
</dbReference>
<feature type="active site" description="O-(5'-phospho-DNA)-serine intermediate" evidence="5">
    <location>
        <position position="10"/>
    </location>
</feature>
<dbReference type="GO" id="GO:0000150">
    <property type="term" value="F:DNA strand exchange activity"/>
    <property type="evidence" value="ECO:0007669"/>
    <property type="project" value="InterPro"/>
</dbReference>
<dbReference type="PROSITE" id="PS51736">
    <property type="entry name" value="RECOMBINASES_3"/>
    <property type="match status" value="1"/>
</dbReference>
<evidence type="ECO:0000256" key="1">
    <source>
        <dbReference type="ARBA" id="ARBA00009913"/>
    </source>
</evidence>
<keyword evidence="2" id="KW-0229">DNA integration</keyword>
<dbReference type="KEGG" id="cber:B5D82_10865"/>
<dbReference type="InterPro" id="IPR006119">
    <property type="entry name" value="Resolv_N"/>
</dbReference>